<dbReference type="EMBL" id="GBXM01057195">
    <property type="protein sequence ID" value="JAH51382.1"/>
    <property type="molecule type" value="Transcribed_RNA"/>
</dbReference>
<evidence type="ECO:0000313" key="1">
    <source>
        <dbReference type="EMBL" id="JAH51382.1"/>
    </source>
</evidence>
<organism evidence="1">
    <name type="scientific">Anguilla anguilla</name>
    <name type="common">European freshwater eel</name>
    <name type="synonym">Muraena anguilla</name>
    <dbReference type="NCBI Taxonomy" id="7936"/>
    <lineage>
        <taxon>Eukaryota</taxon>
        <taxon>Metazoa</taxon>
        <taxon>Chordata</taxon>
        <taxon>Craniata</taxon>
        <taxon>Vertebrata</taxon>
        <taxon>Euteleostomi</taxon>
        <taxon>Actinopterygii</taxon>
        <taxon>Neopterygii</taxon>
        <taxon>Teleostei</taxon>
        <taxon>Anguilliformes</taxon>
        <taxon>Anguillidae</taxon>
        <taxon>Anguilla</taxon>
    </lineage>
</organism>
<dbReference type="AlphaFoldDB" id="A0A0E9TD84"/>
<name>A0A0E9TD84_ANGAN</name>
<reference evidence="1" key="2">
    <citation type="journal article" date="2015" name="Fish Shellfish Immunol.">
        <title>Early steps in the European eel (Anguilla anguilla)-Vibrio vulnificus interaction in the gills: Role of the RtxA13 toxin.</title>
        <authorList>
            <person name="Callol A."/>
            <person name="Pajuelo D."/>
            <person name="Ebbesson L."/>
            <person name="Teles M."/>
            <person name="MacKenzie S."/>
            <person name="Amaro C."/>
        </authorList>
    </citation>
    <scope>NUCLEOTIDE SEQUENCE</scope>
</reference>
<sequence length="29" mass="3523">MWRFSLSEGGQDLWQSLPYLPRSQYRHSP</sequence>
<accession>A0A0E9TD84</accession>
<proteinExistence type="predicted"/>
<protein>
    <submittedName>
        <fullName evidence="1">Uncharacterized protein</fullName>
    </submittedName>
</protein>
<reference evidence="1" key="1">
    <citation type="submission" date="2014-11" db="EMBL/GenBank/DDBJ databases">
        <authorList>
            <person name="Amaro Gonzalez C."/>
        </authorList>
    </citation>
    <scope>NUCLEOTIDE SEQUENCE</scope>
</reference>